<dbReference type="AlphaFoldDB" id="A0A699JYL7"/>
<feature type="non-terminal residue" evidence="2">
    <location>
        <position position="1"/>
    </location>
</feature>
<feature type="transmembrane region" description="Helical" evidence="1">
    <location>
        <begin position="29"/>
        <end position="50"/>
    </location>
</feature>
<reference evidence="2" key="1">
    <citation type="journal article" date="2019" name="Sci. Rep.">
        <title>Draft genome of Tanacetum cinerariifolium, the natural source of mosquito coil.</title>
        <authorList>
            <person name="Yamashiro T."/>
            <person name="Shiraishi A."/>
            <person name="Satake H."/>
            <person name="Nakayama K."/>
        </authorList>
    </citation>
    <scope>NUCLEOTIDE SEQUENCE</scope>
</reference>
<dbReference type="EMBL" id="BKCJ010455521">
    <property type="protein sequence ID" value="GFA61491.1"/>
    <property type="molecule type" value="Genomic_DNA"/>
</dbReference>
<evidence type="ECO:0000313" key="2">
    <source>
        <dbReference type="EMBL" id="GFA61491.1"/>
    </source>
</evidence>
<comment type="caution">
    <text evidence="2">The sequence shown here is derived from an EMBL/GenBank/DDBJ whole genome shotgun (WGS) entry which is preliminary data.</text>
</comment>
<keyword evidence="1" id="KW-0812">Transmembrane</keyword>
<protein>
    <submittedName>
        <fullName evidence="2">Uncharacterized protein</fullName>
    </submittedName>
</protein>
<gene>
    <name evidence="2" type="ORF">Tci_633463</name>
</gene>
<accession>A0A699JYL7</accession>
<keyword evidence="1" id="KW-0472">Membrane</keyword>
<evidence type="ECO:0000256" key="1">
    <source>
        <dbReference type="SAM" id="Phobius"/>
    </source>
</evidence>
<sequence length="51" mass="5832">EKDDLANPHALYTYIKLQTSLKQQDYGEMYCAILIVNSTVASAGHLLYLWQ</sequence>
<keyword evidence="1" id="KW-1133">Transmembrane helix</keyword>
<name>A0A699JYL7_TANCI</name>
<organism evidence="2">
    <name type="scientific">Tanacetum cinerariifolium</name>
    <name type="common">Dalmatian daisy</name>
    <name type="synonym">Chrysanthemum cinerariifolium</name>
    <dbReference type="NCBI Taxonomy" id="118510"/>
    <lineage>
        <taxon>Eukaryota</taxon>
        <taxon>Viridiplantae</taxon>
        <taxon>Streptophyta</taxon>
        <taxon>Embryophyta</taxon>
        <taxon>Tracheophyta</taxon>
        <taxon>Spermatophyta</taxon>
        <taxon>Magnoliopsida</taxon>
        <taxon>eudicotyledons</taxon>
        <taxon>Gunneridae</taxon>
        <taxon>Pentapetalae</taxon>
        <taxon>asterids</taxon>
        <taxon>campanulids</taxon>
        <taxon>Asterales</taxon>
        <taxon>Asteraceae</taxon>
        <taxon>Asteroideae</taxon>
        <taxon>Anthemideae</taxon>
        <taxon>Anthemidinae</taxon>
        <taxon>Tanacetum</taxon>
    </lineage>
</organism>
<proteinExistence type="predicted"/>